<dbReference type="InterPro" id="IPR027417">
    <property type="entry name" value="P-loop_NTPase"/>
</dbReference>
<dbReference type="InterPro" id="IPR050747">
    <property type="entry name" value="Mitochondrial_chaperone_BCS1"/>
</dbReference>
<sequence length="140" mass="15021">ISNIVLNPGVKEMLSNDTKGFLKSVKLAKWSADRGAPFRCGYLLRGIPKSGKSALIHVIAGELTLDVYTLCLPSSWVTYGTLTALLSRVPARCIVLLDAAFTRSATRDSDPGTSGGDQNKDEYEDSIGPMTLPSSSRSSR</sequence>
<evidence type="ECO:0000256" key="1">
    <source>
        <dbReference type="SAM" id="MobiDB-lite"/>
    </source>
</evidence>
<feature type="non-terminal residue" evidence="2">
    <location>
        <position position="140"/>
    </location>
</feature>
<dbReference type="EMBL" id="KV417489">
    <property type="protein sequence ID" value="KZP31594.1"/>
    <property type="molecule type" value="Genomic_DNA"/>
</dbReference>
<organism evidence="2 3">
    <name type="scientific">Athelia psychrophila</name>
    <dbReference type="NCBI Taxonomy" id="1759441"/>
    <lineage>
        <taxon>Eukaryota</taxon>
        <taxon>Fungi</taxon>
        <taxon>Dikarya</taxon>
        <taxon>Basidiomycota</taxon>
        <taxon>Agaricomycotina</taxon>
        <taxon>Agaricomycetes</taxon>
        <taxon>Agaricomycetidae</taxon>
        <taxon>Atheliales</taxon>
        <taxon>Atheliaceae</taxon>
        <taxon>Athelia</taxon>
    </lineage>
</organism>
<protein>
    <recommendedName>
        <fullName evidence="4">ATPase AAA-type core domain-containing protein</fullName>
    </recommendedName>
</protein>
<evidence type="ECO:0008006" key="4">
    <source>
        <dbReference type="Google" id="ProtNLM"/>
    </source>
</evidence>
<dbReference type="STRING" id="436010.A0A166UDR8"/>
<dbReference type="Proteomes" id="UP000076532">
    <property type="component" value="Unassembled WGS sequence"/>
</dbReference>
<evidence type="ECO:0000313" key="3">
    <source>
        <dbReference type="Proteomes" id="UP000076532"/>
    </source>
</evidence>
<dbReference type="PANTHER" id="PTHR23070">
    <property type="entry name" value="BCS1 AAA-TYPE ATPASE"/>
    <property type="match status" value="1"/>
</dbReference>
<feature type="region of interest" description="Disordered" evidence="1">
    <location>
        <begin position="105"/>
        <end position="140"/>
    </location>
</feature>
<accession>A0A166UDR8</accession>
<keyword evidence="3" id="KW-1185">Reference proteome</keyword>
<proteinExistence type="predicted"/>
<dbReference type="SUPFAM" id="SSF52540">
    <property type="entry name" value="P-loop containing nucleoside triphosphate hydrolases"/>
    <property type="match status" value="1"/>
</dbReference>
<evidence type="ECO:0000313" key="2">
    <source>
        <dbReference type="EMBL" id="KZP31594.1"/>
    </source>
</evidence>
<dbReference type="OrthoDB" id="10251412at2759"/>
<feature type="non-terminal residue" evidence="2">
    <location>
        <position position="1"/>
    </location>
</feature>
<dbReference type="AlphaFoldDB" id="A0A166UDR8"/>
<name>A0A166UDR8_9AGAM</name>
<gene>
    <name evidence="2" type="ORF">FIBSPDRAFT_682520</name>
</gene>
<dbReference type="Gene3D" id="3.40.50.300">
    <property type="entry name" value="P-loop containing nucleotide triphosphate hydrolases"/>
    <property type="match status" value="1"/>
</dbReference>
<reference evidence="2 3" key="1">
    <citation type="journal article" date="2016" name="Mol. Biol. Evol.">
        <title>Comparative Genomics of Early-Diverging Mushroom-Forming Fungi Provides Insights into the Origins of Lignocellulose Decay Capabilities.</title>
        <authorList>
            <person name="Nagy L.G."/>
            <person name="Riley R."/>
            <person name="Tritt A."/>
            <person name="Adam C."/>
            <person name="Daum C."/>
            <person name="Floudas D."/>
            <person name="Sun H."/>
            <person name="Yadav J.S."/>
            <person name="Pangilinan J."/>
            <person name="Larsson K.H."/>
            <person name="Matsuura K."/>
            <person name="Barry K."/>
            <person name="Labutti K."/>
            <person name="Kuo R."/>
            <person name="Ohm R.A."/>
            <person name="Bhattacharya S.S."/>
            <person name="Shirouzu T."/>
            <person name="Yoshinaga Y."/>
            <person name="Martin F.M."/>
            <person name="Grigoriev I.V."/>
            <person name="Hibbett D.S."/>
        </authorList>
    </citation>
    <scope>NUCLEOTIDE SEQUENCE [LARGE SCALE GENOMIC DNA]</scope>
    <source>
        <strain evidence="2 3">CBS 109695</strain>
    </source>
</reference>